<proteinExistence type="predicted"/>
<evidence type="ECO:0000313" key="2">
    <source>
        <dbReference type="EMBL" id="APU13919.1"/>
    </source>
</evidence>
<name>A0AAC9LCR3_9PSEU</name>
<dbReference type="KEGG" id="acad:UA74_09275"/>
<organism evidence="2 3">
    <name type="scientific">Actinoalloteichus fjordicus</name>
    <dbReference type="NCBI Taxonomy" id="1612552"/>
    <lineage>
        <taxon>Bacteria</taxon>
        <taxon>Bacillati</taxon>
        <taxon>Actinomycetota</taxon>
        <taxon>Actinomycetes</taxon>
        <taxon>Pseudonocardiales</taxon>
        <taxon>Pseudonocardiaceae</taxon>
        <taxon>Actinoalloteichus</taxon>
    </lineage>
</organism>
<accession>A0AAC9LCR3</accession>
<sequence length="259" mass="28125">MSVTEVVEQLRRAHALLVVAREAAVVAEFAIGEGGEIFDEGTAGSVWPQVQEMRRLRREAGEDVRLAHAAMVAAQEIIDEYCFAIAGHGVDGAAVFGSVSGSGPSVDEEVPAPAADTRPPGRDTAAQREAEADWIADRERAGVVINPKNVTRIARLPDGRIVWVEGRNKKGGQEHILDDDRVGHFRRVGVPRERVIPLVFAALEGGTVVGYSGKDRPVYEVVFDGEVRRVAITVTRDGLIVGAHPISLKRKLRPRLHRS</sequence>
<evidence type="ECO:0000256" key="1">
    <source>
        <dbReference type="SAM" id="MobiDB-lite"/>
    </source>
</evidence>
<dbReference type="EMBL" id="CP016076">
    <property type="protein sequence ID" value="APU13919.1"/>
    <property type="molecule type" value="Genomic_DNA"/>
</dbReference>
<feature type="region of interest" description="Disordered" evidence="1">
    <location>
        <begin position="101"/>
        <end position="123"/>
    </location>
</feature>
<evidence type="ECO:0008006" key="4">
    <source>
        <dbReference type="Google" id="ProtNLM"/>
    </source>
</evidence>
<gene>
    <name evidence="2" type="ORF">UA74_09275</name>
</gene>
<keyword evidence="3" id="KW-1185">Reference proteome</keyword>
<evidence type="ECO:0000313" key="3">
    <source>
        <dbReference type="Proteomes" id="UP000185511"/>
    </source>
</evidence>
<dbReference type="AlphaFoldDB" id="A0AAC9LCR3"/>
<dbReference type="Proteomes" id="UP000185511">
    <property type="component" value="Chromosome"/>
</dbReference>
<protein>
    <recommendedName>
        <fullName evidence="4">DUF4258 domain-containing protein</fullName>
    </recommendedName>
</protein>
<reference evidence="3" key="1">
    <citation type="submission" date="2016-06" db="EMBL/GenBank/DDBJ databases">
        <title>Complete genome sequence of Actinoalloteichus fjordicus DSM 46855 (=ADI127-17), type strain of the new species Actinoalloteichus fjordicus.</title>
        <authorList>
            <person name="Ruckert C."/>
            <person name="Nouioui I."/>
            <person name="Willmese J."/>
            <person name="van Wezel G."/>
            <person name="Klenk H.-P."/>
            <person name="Kalinowski J."/>
            <person name="Zotchev S.B."/>
        </authorList>
    </citation>
    <scope>NUCLEOTIDE SEQUENCE [LARGE SCALE GENOMIC DNA]</scope>
    <source>
        <strain evidence="3">ADI127-7</strain>
    </source>
</reference>